<dbReference type="InterPro" id="IPR003657">
    <property type="entry name" value="WRKY_dom"/>
</dbReference>
<evidence type="ECO:0000313" key="9">
    <source>
        <dbReference type="Proteomes" id="UP001479436"/>
    </source>
</evidence>
<dbReference type="SUPFAM" id="SSF118290">
    <property type="entry name" value="WRKY DNA-binding domain"/>
    <property type="match status" value="1"/>
</dbReference>
<evidence type="ECO:0000256" key="6">
    <source>
        <dbReference type="SAM" id="MobiDB-lite"/>
    </source>
</evidence>
<dbReference type="InterPro" id="IPR036576">
    <property type="entry name" value="WRKY_dom_sf"/>
</dbReference>
<evidence type="ECO:0000256" key="2">
    <source>
        <dbReference type="ARBA" id="ARBA00023015"/>
    </source>
</evidence>
<feature type="domain" description="WRKY" evidence="7">
    <location>
        <begin position="242"/>
        <end position="295"/>
    </location>
</feature>
<organism evidence="8 9">
    <name type="scientific">Basidiobolus ranarum</name>
    <dbReference type="NCBI Taxonomy" id="34480"/>
    <lineage>
        <taxon>Eukaryota</taxon>
        <taxon>Fungi</taxon>
        <taxon>Fungi incertae sedis</taxon>
        <taxon>Zoopagomycota</taxon>
        <taxon>Entomophthoromycotina</taxon>
        <taxon>Basidiobolomycetes</taxon>
        <taxon>Basidiobolales</taxon>
        <taxon>Basidiobolaceae</taxon>
        <taxon>Basidiobolus</taxon>
    </lineage>
</organism>
<keyword evidence="5" id="KW-0539">Nucleus</keyword>
<evidence type="ECO:0000256" key="1">
    <source>
        <dbReference type="ARBA" id="ARBA00004123"/>
    </source>
</evidence>
<protein>
    <recommendedName>
        <fullName evidence="7">WRKY domain-containing protein</fullName>
    </recommendedName>
</protein>
<evidence type="ECO:0000256" key="5">
    <source>
        <dbReference type="ARBA" id="ARBA00023242"/>
    </source>
</evidence>
<keyword evidence="9" id="KW-1185">Reference proteome</keyword>
<evidence type="ECO:0000259" key="7">
    <source>
        <dbReference type="Pfam" id="PF03106"/>
    </source>
</evidence>
<keyword evidence="4" id="KW-0804">Transcription</keyword>
<accession>A0ABR2VVF1</accession>
<keyword evidence="2" id="KW-0805">Transcription regulation</keyword>
<comment type="caution">
    <text evidence="8">The sequence shown here is derived from an EMBL/GenBank/DDBJ whole genome shotgun (WGS) entry which is preliminary data.</text>
</comment>
<name>A0ABR2VVF1_9FUNG</name>
<proteinExistence type="predicted"/>
<dbReference type="Gene3D" id="2.20.25.80">
    <property type="entry name" value="WRKY domain"/>
    <property type="match status" value="1"/>
</dbReference>
<dbReference type="Proteomes" id="UP001479436">
    <property type="component" value="Unassembled WGS sequence"/>
</dbReference>
<keyword evidence="3" id="KW-0238">DNA-binding</keyword>
<feature type="region of interest" description="Disordered" evidence="6">
    <location>
        <begin position="1"/>
        <end position="20"/>
    </location>
</feature>
<dbReference type="Pfam" id="PF03106">
    <property type="entry name" value="WRKY"/>
    <property type="match status" value="1"/>
</dbReference>
<evidence type="ECO:0000313" key="8">
    <source>
        <dbReference type="EMBL" id="KAK9703382.1"/>
    </source>
</evidence>
<evidence type="ECO:0000256" key="3">
    <source>
        <dbReference type="ARBA" id="ARBA00023125"/>
    </source>
</evidence>
<dbReference type="EMBL" id="JASJQH010007642">
    <property type="protein sequence ID" value="KAK9703382.1"/>
    <property type="molecule type" value="Genomic_DNA"/>
</dbReference>
<sequence>MSANNPPFYQKTERAHSLPDLPGMAPGLELVDLLSQYSTQPELLKLILQSKLQEDKRKTEETRLRSMQIDLMIYEQSNQQCIWPETEMKRGRDELFSDFALNLGKNSRPRIDSNPFSMIDYPQSSEFPDLNDYTNYSSALTSNGSSDTASPPMIFSTFENEQFLSPNLVDSSPTIPGFPNLISQATIAPAPRFVPDSNHNSIPVSNLSTQFGHPKPDKKKRNRKAMLPISMIIETKEFPYPDNFVWLNNGNTIQKKTGLRSTYYKCANWHKGCSVNKTVSSQGDGTYIIKYRGEHLPECGVAAKVT</sequence>
<reference evidence="8 9" key="1">
    <citation type="submission" date="2023-04" db="EMBL/GenBank/DDBJ databases">
        <title>Genome of Basidiobolus ranarum AG-B5.</title>
        <authorList>
            <person name="Stajich J.E."/>
            <person name="Carter-House D."/>
            <person name="Gryganskyi A."/>
        </authorList>
    </citation>
    <scope>NUCLEOTIDE SEQUENCE [LARGE SCALE GENOMIC DNA]</scope>
    <source>
        <strain evidence="8 9">AG-B5</strain>
    </source>
</reference>
<gene>
    <name evidence="8" type="ORF">K7432_010766</name>
</gene>
<comment type="subcellular location">
    <subcellularLocation>
        <location evidence="1">Nucleus</location>
    </subcellularLocation>
</comment>
<evidence type="ECO:0000256" key="4">
    <source>
        <dbReference type="ARBA" id="ARBA00023163"/>
    </source>
</evidence>